<dbReference type="PROSITE" id="PS51257">
    <property type="entry name" value="PROKAR_LIPOPROTEIN"/>
    <property type="match status" value="1"/>
</dbReference>
<sequence length="194" mass="21583">MPILQRFNSITPLTTTLLLMTLSACSLDAKLASPQQIADATVNEPASAGLSLSWRAPELSASSYRILFYGYDRVYYRLSALQAPAPEQSPSYRLLLDINYGARQMREYHIQNGNTALPLSHNRHEIVRCGIFDDLTSACLFRDQAYVELSQADLDAAIGKGLTVLLKSEHNQDISLELPGNYIAGFLLRLQHPK</sequence>
<feature type="chain" id="PRO_5036963117" description="Lipoprotein" evidence="1">
    <location>
        <begin position="27"/>
        <end position="194"/>
    </location>
</feature>
<reference evidence="2" key="1">
    <citation type="submission" date="2021-04" db="EMBL/GenBank/DDBJ databases">
        <title>Draft genome sequence data of methanotrophic Methylovulum sp. strain S1L and Methylomonas sp. strain S2AM isolated from boreal lake water columns.</title>
        <authorList>
            <person name="Rissanen A.J."/>
            <person name="Mangayil R."/>
            <person name="Svenning M.M."/>
            <person name="Khanongnuch R."/>
        </authorList>
    </citation>
    <scope>NUCLEOTIDE SEQUENCE</scope>
    <source>
        <strain evidence="2">S2AM</strain>
    </source>
</reference>
<dbReference type="KEGG" id="mpad:KEF85_11380"/>
<dbReference type="RefSeq" id="WP_215580651.1">
    <property type="nucleotide sequence ID" value="NZ_CP073754.1"/>
</dbReference>
<dbReference type="AlphaFoldDB" id="A0A975ML88"/>
<keyword evidence="3" id="KW-1185">Reference proteome</keyword>
<evidence type="ECO:0008006" key="4">
    <source>
        <dbReference type="Google" id="ProtNLM"/>
    </source>
</evidence>
<evidence type="ECO:0000313" key="2">
    <source>
        <dbReference type="EMBL" id="QWF69953.1"/>
    </source>
</evidence>
<dbReference type="EMBL" id="CP073754">
    <property type="protein sequence ID" value="QWF69953.1"/>
    <property type="molecule type" value="Genomic_DNA"/>
</dbReference>
<dbReference type="Proteomes" id="UP000676649">
    <property type="component" value="Chromosome"/>
</dbReference>
<name>A0A975ML88_9GAMM</name>
<protein>
    <recommendedName>
        <fullName evidence="4">Lipoprotein</fullName>
    </recommendedName>
</protein>
<organism evidence="2 3">
    <name type="scientific">Methylomonas paludis</name>
    <dbReference type="NCBI Taxonomy" id="1173101"/>
    <lineage>
        <taxon>Bacteria</taxon>
        <taxon>Pseudomonadati</taxon>
        <taxon>Pseudomonadota</taxon>
        <taxon>Gammaproteobacteria</taxon>
        <taxon>Methylococcales</taxon>
        <taxon>Methylococcaceae</taxon>
        <taxon>Methylomonas</taxon>
    </lineage>
</organism>
<feature type="signal peptide" evidence="1">
    <location>
        <begin position="1"/>
        <end position="26"/>
    </location>
</feature>
<gene>
    <name evidence="2" type="ORF">KEF85_11380</name>
</gene>
<proteinExistence type="predicted"/>
<accession>A0A975ML88</accession>
<keyword evidence="1" id="KW-0732">Signal</keyword>
<evidence type="ECO:0000256" key="1">
    <source>
        <dbReference type="SAM" id="SignalP"/>
    </source>
</evidence>
<evidence type="ECO:0000313" key="3">
    <source>
        <dbReference type="Proteomes" id="UP000676649"/>
    </source>
</evidence>